<evidence type="ECO:0000313" key="5">
    <source>
        <dbReference type="EMBL" id="KAJ5068126.1"/>
    </source>
</evidence>
<feature type="domain" description="HMG box" evidence="4">
    <location>
        <begin position="116"/>
        <end position="184"/>
    </location>
</feature>
<feature type="region of interest" description="Disordered" evidence="3">
    <location>
        <begin position="1"/>
        <end position="21"/>
    </location>
</feature>
<dbReference type="SMART" id="SM00398">
    <property type="entry name" value="HMG"/>
    <property type="match status" value="2"/>
</dbReference>
<evidence type="ECO:0000256" key="2">
    <source>
        <dbReference type="PROSITE-ProRule" id="PRU00267"/>
    </source>
</evidence>
<dbReference type="PANTHER" id="PTHR48112">
    <property type="entry name" value="HIGH MOBILITY GROUP PROTEIN DSP1"/>
    <property type="match status" value="1"/>
</dbReference>
<evidence type="ECO:0000256" key="1">
    <source>
        <dbReference type="ARBA" id="ARBA00023125"/>
    </source>
</evidence>
<feature type="DNA-binding region" description="HMG box" evidence="2">
    <location>
        <begin position="15"/>
        <end position="83"/>
    </location>
</feature>
<keyword evidence="2" id="KW-0539">Nucleus</keyword>
<dbReference type="InterPro" id="IPR036910">
    <property type="entry name" value="HMG_box_dom_sf"/>
</dbReference>
<reference evidence="5" key="1">
    <citation type="submission" date="2022-10" db="EMBL/GenBank/DDBJ databases">
        <title>Novel sulphate-reducing endosymbionts in the free-living metamonad Anaeramoeba.</title>
        <authorList>
            <person name="Jerlstrom-Hultqvist J."/>
            <person name="Cepicka I."/>
            <person name="Gallot-Lavallee L."/>
            <person name="Salas-Leiva D."/>
            <person name="Curtis B.A."/>
            <person name="Zahonova K."/>
            <person name="Pipaliya S."/>
            <person name="Dacks J."/>
            <person name="Roger A.J."/>
        </authorList>
    </citation>
    <scope>NUCLEOTIDE SEQUENCE</scope>
    <source>
        <strain evidence="5">BMAN</strain>
    </source>
</reference>
<dbReference type="EMBL" id="JAPDFW010000120">
    <property type="protein sequence ID" value="KAJ5068126.1"/>
    <property type="molecule type" value="Genomic_DNA"/>
</dbReference>
<protein>
    <submittedName>
        <fullName evidence="5">High mobility group protein dsp1</fullName>
    </submittedName>
</protein>
<name>A0A9Q0R6B8_ANAIG</name>
<dbReference type="Proteomes" id="UP001149090">
    <property type="component" value="Unassembled WGS sequence"/>
</dbReference>
<dbReference type="PANTHER" id="PTHR48112:SF22">
    <property type="entry name" value="MITOCHONDRIAL TRANSCRIPTION FACTOR A, ISOFORM B"/>
    <property type="match status" value="1"/>
</dbReference>
<feature type="domain" description="HMG box" evidence="4">
    <location>
        <begin position="15"/>
        <end position="83"/>
    </location>
</feature>
<keyword evidence="6" id="KW-1185">Reference proteome</keyword>
<feature type="compositionally biased region" description="Basic residues" evidence="3">
    <location>
        <begin position="1"/>
        <end position="18"/>
    </location>
</feature>
<sequence>MEQKQKRKKRKTPLKTPKKSAFLLFLQDQKAKILKKKPNLSGKEISKEGSKIWKKLSNQEKEKYKKKAREEQEKINEEINKSEKNGLESSSTSESEQEKKIPKTRSKFKIPKSVPLEKPLSPYRLFMIDTQKKNLEEFKGISVGEYSKKMSQKWIKLPEEEKKKFFDESKRQKENFQKLLKQNENQQI</sequence>
<dbReference type="InterPro" id="IPR009071">
    <property type="entry name" value="HMG_box_dom"/>
</dbReference>
<dbReference type="Gene3D" id="1.10.30.10">
    <property type="entry name" value="High mobility group box domain"/>
    <property type="match status" value="2"/>
</dbReference>
<gene>
    <name evidence="5" type="ORF">M0811_12586</name>
</gene>
<feature type="DNA-binding region" description="HMG box" evidence="2">
    <location>
        <begin position="116"/>
        <end position="184"/>
    </location>
</feature>
<dbReference type="CDD" id="cd00084">
    <property type="entry name" value="HMG-box_SF"/>
    <property type="match status" value="2"/>
</dbReference>
<feature type="compositionally biased region" description="Basic and acidic residues" evidence="3">
    <location>
        <begin position="44"/>
        <end position="86"/>
    </location>
</feature>
<proteinExistence type="predicted"/>
<comment type="caution">
    <text evidence="5">The sequence shown here is derived from an EMBL/GenBank/DDBJ whole genome shotgun (WGS) entry which is preliminary data.</text>
</comment>
<dbReference type="GO" id="GO:0003677">
    <property type="term" value="F:DNA binding"/>
    <property type="evidence" value="ECO:0007669"/>
    <property type="project" value="UniProtKB-UniRule"/>
</dbReference>
<evidence type="ECO:0000256" key="3">
    <source>
        <dbReference type="SAM" id="MobiDB-lite"/>
    </source>
</evidence>
<dbReference type="AlphaFoldDB" id="A0A9Q0R6B8"/>
<dbReference type="GO" id="GO:0005634">
    <property type="term" value="C:nucleus"/>
    <property type="evidence" value="ECO:0007669"/>
    <property type="project" value="UniProtKB-UniRule"/>
</dbReference>
<evidence type="ECO:0000259" key="4">
    <source>
        <dbReference type="PROSITE" id="PS50118"/>
    </source>
</evidence>
<feature type="region of interest" description="Disordered" evidence="3">
    <location>
        <begin position="35"/>
        <end position="113"/>
    </location>
</feature>
<dbReference type="PROSITE" id="PS50118">
    <property type="entry name" value="HMG_BOX_2"/>
    <property type="match status" value="2"/>
</dbReference>
<dbReference type="InterPro" id="IPR050342">
    <property type="entry name" value="HMGB"/>
</dbReference>
<organism evidence="5 6">
    <name type="scientific">Anaeramoeba ignava</name>
    <name type="common">Anaerobic marine amoeba</name>
    <dbReference type="NCBI Taxonomy" id="1746090"/>
    <lineage>
        <taxon>Eukaryota</taxon>
        <taxon>Metamonada</taxon>
        <taxon>Anaeramoebidae</taxon>
        <taxon>Anaeramoeba</taxon>
    </lineage>
</organism>
<dbReference type="SUPFAM" id="SSF47095">
    <property type="entry name" value="HMG-box"/>
    <property type="match status" value="2"/>
</dbReference>
<keyword evidence="1 2" id="KW-0238">DNA-binding</keyword>
<dbReference type="Pfam" id="PF00505">
    <property type="entry name" value="HMG_box"/>
    <property type="match status" value="2"/>
</dbReference>
<evidence type="ECO:0000313" key="6">
    <source>
        <dbReference type="Proteomes" id="UP001149090"/>
    </source>
</evidence>
<dbReference type="GO" id="GO:0006357">
    <property type="term" value="P:regulation of transcription by RNA polymerase II"/>
    <property type="evidence" value="ECO:0007669"/>
    <property type="project" value="TreeGrafter"/>
</dbReference>
<accession>A0A9Q0R6B8</accession>